<evidence type="ECO:0000313" key="2">
    <source>
        <dbReference type="Proteomes" id="UP001300502"/>
    </source>
</evidence>
<organism evidence="1 2">
    <name type="scientific">Galdieria yellowstonensis</name>
    <dbReference type="NCBI Taxonomy" id="3028027"/>
    <lineage>
        <taxon>Eukaryota</taxon>
        <taxon>Rhodophyta</taxon>
        <taxon>Bangiophyceae</taxon>
        <taxon>Galdieriales</taxon>
        <taxon>Galdieriaceae</taxon>
        <taxon>Galdieria</taxon>
    </lineage>
</organism>
<gene>
    <name evidence="1" type="ORF">GAYE_SCF42G5603</name>
</gene>
<comment type="caution">
    <text evidence="1">The sequence shown here is derived from an EMBL/GenBank/DDBJ whole genome shotgun (WGS) entry which is preliminary data.</text>
</comment>
<keyword evidence="2" id="KW-1185">Reference proteome</keyword>
<accession>A0AAV9IKA0</accession>
<proteinExistence type="predicted"/>
<reference evidence="1 2" key="1">
    <citation type="submission" date="2022-07" db="EMBL/GenBank/DDBJ databases">
        <title>Genome-wide signatures of adaptation to extreme environments.</title>
        <authorList>
            <person name="Cho C.H."/>
            <person name="Yoon H.S."/>
        </authorList>
    </citation>
    <scope>NUCLEOTIDE SEQUENCE [LARGE SCALE GENOMIC DNA]</scope>
    <source>
        <strain evidence="1 2">108.79 E11</strain>
    </source>
</reference>
<dbReference type="AlphaFoldDB" id="A0AAV9IKA0"/>
<sequence>MFRSVRWLRFSKSWLQWSVIGSTLCIYSYYERLTNDVDERYTSCERQGSTVAPNIKKCFQEDILSFLGKVSFLRHNTELKSLDKVNILCLLGPSADKERILPYLVHSQILSIDLLQPGVERVVGDTTCILFFTMGADNEEKKQTQLEQIKYLLRVLATWNCAAMDAVLRKQSFPRLFHRFLLYFRHRLSETAHAVIIFSPSDNTGDVVMQRTIQVALKEGIPLLVVGNDCLESRIQHLSLQVRHFFLQRLVLEHPFVRYLHPFLGQSWIAFFLQLLMAIYYGWKAHSIGYKNGFEDGSLEWKDRWIDGSMMDSSSSRDDELLEFCYGCSSWDRFHSCRDEGMSCLLESLNQLPFLGMSEIGLYKKYVRLLLLNGNAHLVEKLFMPCSQEERIDNEEPNNQLYYFEQGNICIWTLPWTQENISIPRLLRQAMIDWGSFTCADKKSAVWQSFTSWLTFSTYSSSILASRWNRGLYPDISSSNYDFYHRPKIGRFLHGIDGIILPICISKGETPLLKYGNRIIEECLKQQIPIFFVDISNKEHSYPVLSNRLYRAIRRTLIQRAVKIQQEKYISARTQFFLWLYTWRYDIAYIQGYRQAWKHLLSESQEIHSE</sequence>
<dbReference type="Proteomes" id="UP001300502">
    <property type="component" value="Unassembled WGS sequence"/>
</dbReference>
<name>A0AAV9IKA0_9RHOD</name>
<evidence type="ECO:0000313" key="1">
    <source>
        <dbReference type="EMBL" id="KAK4527678.1"/>
    </source>
</evidence>
<dbReference type="EMBL" id="JANCYU010000054">
    <property type="protein sequence ID" value="KAK4527678.1"/>
    <property type="molecule type" value="Genomic_DNA"/>
</dbReference>
<protein>
    <submittedName>
        <fullName evidence="1">Uncharacterized protein</fullName>
    </submittedName>
</protein>